<dbReference type="InterPro" id="IPR009351">
    <property type="entry name" value="AlkZ-like"/>
</dbReference>
<dbReference type="EMBL" id="JACIEZ010000002">
    <property type="protein sequence ID" value="MBB4064422.1"/>
    <property type="molecule type" value="Genomic_DNA"/>
</dbReference>
<evidence type="ECO:0000313" key="1">
    <source>
        <dbReference type="EMBL" id="MBB4064422.1"/>
    </source>
</evidence>
<protein>
    <recommendedName>
        <fullName evidence="3">Winged helix-turn-helix domain-containing protein</fullName>
    </recommendedName>
</protein>
<comment type="caution">
    <text evidence="1">The sequence shown here is derived from an EMBL/GenBank/DDBJ whole genome shotgun (WGS) entry which is preliminary data.</text>
</comment>
<proteinExistence type="predicted"/>
<evidence type="ECO:0008006" key="3">
    <source>
        <dbReference type="Google" id="ProtNLM"/>
    </source>
</evidence>
<gene>
    <name evidence="1" type="ORF">GGR23_001599</name>
</gene>
<organism evidence="1 2">
    <name type="scientific">Gellertiella hungarica</name>
    <dbReference type="NCBI Taxonomy" id="1572859"/>
    <lineage>
        <taxon>Bacteria</taxon>
        <taxon>Pseudomonadati</taxon>
        <taxon>Pseudomonadota</taxon>
        <taxon>Alphaproteobacteria</taxon>
        <taxon>Hyphomicrobiales</taxon>
        <taxon>Rhizobiaceae</taxon>
        <taxon>Gellertiella</taxon>
    </lineage>
</organism>
<dbReference type="Proteomes" id="UP000528286">
    <property type="component" value="Unassembled WGS sequence"/>
</dbReference>
<evidence type="ECO:0000313" key="2">
    <source>
        <dbReference type="Proteomes" id="UP000528286"/>
    </source>
</evidence>
<reference evidence="1 2" key="1">
    <citation type="submission" date="2020-08" db="EMBL/GenBank/DDBJ databases">
        <title>Genomic Encyclopedia of Type Strains, Phase IV (KMG-IV): sequencing the most valuable type-strain genomes for metagenomic binning, comparative biology and taxonomic classification.</title>
        <authorList>
            <person name="Goeker M."/>
        </authorList>
    </citation>
    <scope>NUCLEOTIDE SEQUENCE [LARGE SCALE GENOMIC DNA]</scope>
    <source>
        <strain evidence="1 2">DSM 29853</strain>
    </source>
</reference>
<dbReference type="PANTHER" id="PTHR30528:SF0">
    <property type="entry name" value="CYTOPLASMIC PROTEIN"/>
    <property type="match status" value="1"/>
</dbReference>
<name>A0A7W6J468_9HYPH</name>
<dbReference type="RefSeq" id="WP_183365644.1">
    <property type="nucleotide sequence ID" value="NZ_JACIEZ010000002.1"/>
</dbReference>
<dbReference type="AlphaFoldDB" id="A0A7W6J468"/>
<dbReference type="Pfam" id="PF06224">
    <property type="entry name" value="AlkZ-like"/>
    <property type="match status" value="1"/>
</dbReference>
<keyword evidence="2" id="KW-1185">Reference proteome</keyword>
<accession>A0A7W6J468</accession>
<dbReference type="PANTHER" id="PTHR30528">
    <property type="entry name" value="CYTOPLASMIC PROTEIN"/>
    <property type="match status" value="1"/>
</dbReference>
<sequence length="394" mass="45461">MIEISNALARRLFLQSQGLADPPGRSLGRKGLLDLVHGLGFVQVDSVQTVERAHHQILFSRNQTYRREDLSHLLETERSLFEHWTHDASVIPSAFFPYWKHRFRRREPVMIERWTKWQGEGFLSATEEVLARIRENGPLLSREMKETPQKSTGWWDWHPSKTALEFLWHTGKLAIAGREGFQKVYDLSERVIPAEHHEAEVSEADFIDWACESALSRLGFATHGEIAAFYDLVSPEEAKAWVEKNRGRLEEVAIGTVDGKMRPSLAPAGFSARLADCPEPPARVRVLSPFDPMIRDRNRCERLFGFRYRIEIFVPEAKREYGYYVFPLLEGDRLIGRIDMKAERKGGTLDVKRLWLEPGVKPSAGRLERLDSELHRLARFTGVESVRYLEGWRG</sequence>